<dbReference type="EC" id="6.2.1.64" evidence="8 11"/>
<dbReference type="Gene3D" id="3.40.50.720">
    <property type="entry name" value="NAD(P)-binding Rossmann-like Domain"/>
    <property type="match status" value="1"/>
</dbReference>
<keyword evidence="15" id="KW-1185">Reference proteome</keyword>
<dbReference type="GO" id="GO:0019781">
    <property type="term" value="F:NEDD8 activating enzyme activity"/>
    <property type="evidence" value="ECO:0007669"/>
    <property type="project" value="UniProtKB-UniRule"/>
</dbReference>
<evidence type="ECO:0000256" key="6">
    <source>
        <dbReference type="ARBA" id="ARBA00022786"/>
    </source>
</evidence>
<evidence type="ECO:0000256" key="2">
    <source>
        <dbReference type="ARBA" id="ARBA00006310"/>
    </source>
</evidence>
<keyword evidence="5 11" id="KW-0547">Nucleotide-binding</keyword>
<dbReference type="CDD" id="cd01488">
    <property type="entry name" value="Uba3_RUB"/>
    <property type="match status" value="1"/>
</dbReference>
<dbReference type="InterPro" id="IPR000594">
    <property type="entry name" value="ThiF_NAD_FAD-bd"/>
</dbReference>
<feature type="active site" description="Glycyl thioester intermediate" evidence="10">
    <location>
        <position position="255"/>
    </location>
</feature>
<dbReference type="GO" id="GO:0005524">
    <property type="term" value="F:ATP binding"/>
    <property type="evidence" value="ECO:0007669"/>
    <property type="project" value="UniProtKB-UniRule"/>
</dbReference>
<dbReference type="InterPro" id="IPR045886">
    <property type="entry name" value="ThiF/MoeB/HesA"/>
</dbReference>
<dbReference type="PANTHER" id="PTHR10953">
    <property type="entry name" value="UBIQUITIN-ACTIVATING ENZYME E1"/>
    <property type="match status" value="1"/>
</dbReference>
<evidence type="ECO:0000256" key="8">
    <source>
        <dbReference type="ARBA" id="ARBA00023624"/>
    </source>
</evidence>
<dbReference type="Gene3D" id="3.10.290.20">
    <property type="entry name" value="Ubiquitin-like 2 activating enzyme e1b. Chain: B, domain 3"/>
    <property type="match status" value="1"/>
</dbReference>
<evidence type="ECO:0000256" key="1">
    <source>
        <dbReference type="ARBA" id="ARBA00005032"/>
    </source>
</evidence>
<evidence type="ECO:0000256" key="5">
    <source>
        <dbReference type="ARBA" id="ARBA00022741"/>
    </source>
</evidence>
<comment type="pathway">
    <text evidence="1 11">Protein modification; protein neddylation.</text>
</comment>
<keyword evidence="4 11" id="KW-0436">Ligase</keyword>
<dbReference type="InterPro" id="IPR014929">
    <property type="entry name" value="E2-binding"/>
</dbReference>
<name>A0A448YUB5_9STRA</name>
<comment type="function">
    <text evidence="11">Catalytic subunit of the dimeric E1 enzyme, which activates NEDD8.</text>
</comment>
<dbReference type="PANTHER" id="PTHR10953:SF6">
    <property type="entry name" value="NEDD8-ACTIVATING ENZYME E1 CATALYTIC SUBUNIT"/>
    <property type="match status" value="1"/>
</dbReference>
<dbReference type="FunFam" id="1.10.10.520:FF:000001">
    <property type="entry name" value="NEDD8-activating enzyme E1 catalytic subunit"/>
    <property type="match status" value="1"/>
</dbReference>
<evidence type="ECO:0000256" key="4">
    <source>
        <dbReference type="ARBA" id="ARBA00022598"/>
    </source>
</evidence>
<dbReference type="SMART" id="SM01181">
    <property type="entry name" value="E2_bind"/>
    <property type="match status" value="1"/>
</dbReference>
<dbReference type="InterPro" id="IPR033127">
    <property type="entry name" value="UBQ-activ_enz_E1_Cys_AS"/>
</dbReference>
<reference evidence="14 15" key="1">
    <citation type="submission" date="2019-01" db="EMBL/GenBank/DDBJ databases">
        <authorList>
            <person name="Ferrante I. M."/>
        </authorList>
    </citation>
    <scope>NUCLEOTIDE SEQUENCE [LARGE SCALE GENOMIC DNA]</scope>
    <source>
        <strain evidence="14 15">B856</strain>
    </source>
</reference>
<dbReference type="Proteomes" id="UP000291116">
    <property type="component" value="Unassembled WGS sequence"/>
</dbReference>
<evidence type="ECO:0000256" key="3">
    <source>
        <dbReference type="ARBA" id="ARBA00015203"/>
    </source>
</evidence>
<dbReference type="GO" id="GO:0005634">
    <property type="term" value="C:nucleus"/>
    <property type="evidence" value="ECO:0007669"/>
    <property type="project" value="TreeGrafter"/>
</dbReference>
<dbReference type="Gene3D" id="1.10.10.520">
    <property type="entry name" value="Ubiquitin activating enzymes (Uba3). Chain: B, domain 2"/>
    <property type="match status" value="1"/>
</dbReference>
<evidence type="ECO:0000259" key="13">
    <source>
        <dbReference type="SMART" id="SM01181"/>
    </source>
</evidence>
<evidence type="ECO:0000313" key="14">
    <source>
        <dbReference type="EMBL" id="VEU33360.1"/>
    </source>
</evidence>
<dbReference type="GO" id="GO:0045116">
    <property type="term" value="P:protein neddylation"/>
    <property type="evidence" value="ECO:0007669"/>
    <property type="project" value="UniProtKB-UniRule"/>
</dbReference>
<dbReference type="Pfam" id="PF00899">
    <property type="entry name" value="ThiF"/>
    <property type="match status" value="1"/>
</dbReference>
<evidence type="ECO:0000313" key="15">
    <source>
        <dbReference type="Proteomes" id="UP000291116"/>
    </source>
</evidence>
<keyword evidence="6 11" id="KW-0833">Ubl conjugation pathway</keyword>
<dbReference type="EMBL" id="CAACVS010000001">
    <property type="protein sequence ID" value="VEU33360.1"/>
    <property type="molecule type" value="Genomic_DNA"/>
</dbReference>
<dbReference type="OrthoDB" id="10255449at2759"/>
<organism evidence="14 15">
    <name type="scientific">Pseudo-nitzschia multistriata</name>
    <dbReference type="NCBI Taxonomy" id="183589"/>
    <lineage>
        <taxon>Eukaryota</taxon>
        <taxon>Sar</taxon>
        <taxon>Stramenopiles</taxon>
        <taxon>Ochrophyta</taxon>
        <taxon>Bacillariophyta</taxon>
        <taxon>Bacillariophyceae</taxon>
        <taxon>Bacillariophycidae</taxon>
        <taxon>Bacillariales</taxon>
        <taxon>Bacillariaceae</taxon>
        <taxon>Pseudo-nitzschia</taxon>
    </lineage>
</organism>
<sequence>MTTSNNDDTTKMKDTSNKSSDGDGDPMDVDDQKAPPPASKLTIPPRGSLDTLLNRPSPFANEEGALPIGEFEPTENKASALLSNARVLVVGAGGLGCELLKDLAMSGRFRDVHVIDLDTIDVTNLNRQFLFRQKDVGSSKAEVAAAFINERCPWMNVQAHHGMIQDKDPSFYAGFNVILSGLDNVEARRWLNSTVVGLVEVDEDGDPTDPESIVPIIDGGTEGFSGQARVILPRITSCFECSLDAFPPQKNFPLCTIAETPRKPEHCIAYASILLWPKEFPDKKLDKDSPEDMKWVYERALERATRYNIEGVTYMLTMGVVKNIIPAVASTNAIVSAACVLEAVKILTFCSQTLNTYMMYMGSEGVYSHSFVYERKDDCPVCTSKVRTVTVSRRTTLNELLQKLCENNGSGSLNLRLKAPSMTTAGKLLYMQKPPALNASTKPNLDKALSELVAEGEEIAVTDPVLQHTHLSLAIAFEPE</sequence>
<evidence type="ECO:0000256" key="9">
    <source>
        <dbReference type="ARBA" id="ARBA00024626"/>
    </source>
</evidence>
<evidence type="ECO:0000256" key="7">
    <source>
        <dbReference type="ARBA" id="ARBA00022840"/>
    </source>
</evidence>
<accession>A0A448YUB5</accession>
<dbReference type="PROSITE" id="PS00865">
    <property type="entry name" value="UBIQUITIN_ACTIVAT_2"/>
    <property type="match status" value="1"/>
</dbReference>
<dbReference type="UniPathway" id="UPA00885"/>
<dbReference type="GO" id="GO:0005737">
    <property type="term" value="C:cytoplasm"/>
    <property type="evidence" value="ECO:0007669"/>
    <property type="project" value="TreeGrafter"/>
</dbReference>
<comment type="similarity">
    <text evidence="2 11">Belongs to the ubiquitin-activating E1 family. UBA3 subfamily.</text>
</comment>
<comment type="catalytic activity">
    <reaction evidence="9 11">
        <text>ATP + [NEDD8 protein] + [E1 NEDD8-activating enzyme]-L-cysteine = AMP + diphosphate + [E1 NEDD8-activating enzyme]-S-[NEDD8 protein]-yl-L-cysteine.</text>
        <dbReference type="EC" id="6.2.1.64"/>
    </reaction>
</comment>
<evidence type="ECO:0000256" key="11">
    <source>
        <dbReference type="RuleBase" id="RU368009"/>
    </source>
</evidence>
<dbReference type="InterPro" id="IPR030468">
    <property type="entry name" value="Uba3_N"/>
</dbReference>
<gene>
    <name evidence="14" type="ORF">PSNMU_V1.4_AUG-EV-PASAV3_0001620</name>
</gene>
<feature type="domain" description="E2 binding" evidence="13">
    <location>
        <begin position="389"/>
        <end position="478"/>
    </location>
</feature>
<protein>
    <recommendedName>
        <fullName evidence="3 11">NEDD8-activating enzyme E1 catalytic subunit</fullName>
        <ecNumber evidence="8 11">6.2.1.64</ecNumber>
    </recommendedName>
</protein>
<dbReference type="FunFam" id="3.10.290.20:FF:000003">
    <property type="entry name" value="Ubiquitin-activating enzyme E1 C"/>
    <property type="match status" value="1"/>
</dbReference>
<feature type="region of interest" description="Disordered" evidence="12">
    <location>
        <begin position="1"/>
        <end position="61"/>
    </location>
</feature>
<dbReference type="InterPro" id="IPR023318">
    <property type="entry name" value="Ub_act_enz_dom_a_sf"/>
</dbReference>
<evidence type="ECO:0000256" key="12">
    <source>
        <dbReference type="SAM" id="MobiDB-lite"/>
    </source>
</evidence>
<dbReference type="PROSITE" id="PS00387">
    <property type="entry name" value="PPASE"/>
    <property type="match status" value="1"/>
</dbReference>
<dbReference type="SUPFAM" id="SSF69572">
    <property type="entry name" value="Activating enzymes of the ubiquitin-like proteins"/>
    <property type="match status" value="1"/>
</dbReference>
<dbReference type="InterPro" id="IPR035985">
    <property type="entry name" value="Ubiquitin-activating_enz"/>
</dbReference>
<proteinExistence type="inferred from homology"/>
<evidence type="ECO:0000256" key="10">
    <source>
        <dbReference type="PROSITE-ProRule" id="PRU10132"/>
    </source>
</evidence>
<dbReference type="AlphaFoldDB" id="A0A448YUB5"/>
<dbReference type="Pfam" id="PF08825">
    <property type="entry name" value="E2_bind"/>
    <property type="match status" value="1"/>
</dbReference>
<keyword evidence="7 11" id="KW-0067">ATP-binding</keyword>